<dbReference type="GO" id="GO:0012505">
    <property type="term" value="C:endomembrane system"/>
    <property type="evidence" value="ECO:0007669"/>
    <property type="project" value="UniProtKB-SubCell"/>
</dbReference>
<accession>A0AA37UZU7</accession>
<dbReference type="EMBL" id="BQYH01000068">
    <property type="protein sequence ID" value="GKU75126.1"/>
    <property type="molecule type" value="Genomic_DNA"/>
</dbReference>
<dbReference type="AlphaFoldDB" id="A0AA37UZU7"/>
<dbReference type="Proteomes" id="UP000245060">
    <property type="component" value="Unassembled WGS sequence"/>
</dbReference>
<evidence type="ECO:0000256" key="4">
    <source>
        <dbReference type="ARBA" id="ARBA00023136"/>
    </source>
</evidence>
<evidence type="ECO:0000256" key="1">
    <source>
        <dbReference type="ARBA" id="ARBA00004127"/>
    </source>
</evidence>
<reference evidence="6" key="1">
    <citation type="journal article" date="2018" name="Genome Announc.">
        <title>Draft Genome Sequence of Mycobacterium montefiorense Isolated from Japanese Black Salamander (Hynobius nigrescens).</title>
        <authorList>
            <person name="Fukano H."/>
            <person name="Yoshida M."/>
            <person name="Shimizu A."/>
            <person name="Iwao H."/>
            <person name="Katayama Y."/>
            <person name="Omatsu T."/>
            <person name="Mizutani T."/>
            <person name="Kurata O."/>
            <person name="Wada S."/>
            <person name="Hoshino Y."/>
        </authorList>
    </citation>
    <scope>NUCLEOTIDE SEQUENCE</scope>
    <source>
        <strain evidence="6">BS</strain>
    </source>
</reference>
<comment type="subcellular location">
    <subcellularLocation>
        <location evidence="1">Endomembrane system</location>
        <topology evidence="1">Multi-pass membrane protein</topology>
    </subcellularLocation>
</comment>
<dbReference type="GO" id="GO:0030026">
    <property type="term" value="P:intracellular manganese ion homeostasis"/>
    <property type="evidence" value="ECO:0007669"/>
    <property type="project" value="InterPro"/>
</dbReference>
<evidence type="ECO:0000313" key="7">
    <source>
        <dbReference type="EMBL" id="GKU75126.1"/>
    </source>
</evidence>
<evidence type="ECO:0000256" key="2">
    <source>
        <dbReference type="ARBA" id="ARBA00022692"/>
    </source>
</evidence>
<dbReference type="InterPro" id="IPR008217">
    <property type="entry name" value="Ccc1_fam"/>
</dbReference>
<gene>
    <name evidence="6" type="ORF">MmonteBS_44810</name>
    <name evidence="7" type="ORF">NJB18185_48970</name>
</gene>
<dbReference type="RefSeq" id="WP_108925708.1">
    <property type="nucleotide sequence ID" value="NZ_BFCH01000027.1"/>
</dbReference>
<evidence type="ECO:0000313" key="8">
    <source>
        <dbReference type="Proteomes" id="UP000245060"/>
    </source>
</evidence>
<dbReference type="Proteomes" id="UP001139505">
    <property type="component" value="Unassembled WGS sequence"/>
</dbReference>
<name>A0AA37UZU7_9MYCO</name>
<dbReference type="GO" id="GO:0005384">
    <property type="term" value="F:manganese ion transmembrane transporter activity"/>
    <property type="evidence" value="ECO:0007669"/>
    <property type="project" value="InterPro"/>
</dbReference>
<keyword evidence="2 5" id="KW-0812">Transmembrane</keyword>
<protein>
    <submittedName>
        <fullName evidence="7">Membrane protein</fullName>
    </submittedName>
</protein>
<dbReference type="Pfam" id="PF01988">
    <property type="entry name" value="VIT1"/>
    <property type="match status" value="1"/>
</dbReference>
<feature type="transmembrane region" description="Helical" evidence="5">
    <location>
        <begin position="158"/>
        <end position="176"/>
    </location>
</feature>
<reference evidence="7" key="3">
    <citation type="journal article" date="2022" name="Microbiol. Resour. Announc.">
        <title>Draft Genome Sequences of Eight Mycobacterium montefiorense Strains Isolated from Salamanders in Captivity.</title>
        <authorList>
            <person name="Komine T."/>
            <person name="Ihara H."/>
            <person name="Fukano H."/>
            <person name="Hoshino Y."/>
            <person name="Kurata O."/>
            <person name="Wada S."/>
        </authorList>
    </citation>
    <scope>NUCLEOTIDE SEQUENCE</scope>
    <source>
        <strain evidence="7">NJB18185</strain>
    </source>
</reference>
<feature type="transmembrane region" description="Helical" evidence="5">
    <location>
        <begin position="219"/>
        <end position="239"/>
    </location>
</feature>
<reference evidence="8" key="2">
    <citation type="submission" date="2018-04" db="EMBL/GenBank/DDBJ databases">
        <title>Draft genome sequence of Mycobacterium montefiorense isolated from Japanese black salamander.</title>
        <authorList>
            <person name="Fukano H."/>
            <person name="Yoshida M."/>
            <person name="Shimizu A."/>
            <person name="Iwao H."/>
            <person name="Kurata O."/>
            <person name="Katayama Y."/>
            <person name="Omatsu T."/>
            <person name="Mizutani T."/>
            <person name="Wada S."/>
            <person name="Hoshino Y."/>
        </authorList>
    </citation>
    <scope>NUCLEOTIDE SEQUENCE [LARGE SCALE GENOMIC DNA]</scope>
    <source>
        <strain evidence="8">BS</strain>
    </source>
</reference>
<evidence type="ECO:0000313" key="6">
    <source>
        <dbReference type="EMBL" id="GBG40109.1"/>
    </source>
</evidence>
<keyword evidence="8" id="KW-1185">Reference proteome</keyword>
<organism evidence="7 9">
    <name type="scientific">Mycobacterium montefiorense</name>
    <dbReference type="NCBI Taxonomy" id="154654"/>
    <lineage>
        <taxon>Bacteria</taxon>
        <taxon>Bacillati</taxon>
        <taxon>Actinomycetota</taxon>
        <taxon>Actinomycetes</taxon>
        <taxon>Mycobacteriales</taxon>
        <taxon>Mycobacteriaceae</taxon>
        <taxon>Mycobacterium</taxon>
        <taxon>Mycobacterium simiae complex</taxon>
    </lineage>
</organism>
<sequence length="240" mass="25099">MSQPDTSSPNPAYDVGHTHPDVSGGWLRAATFGAMDGLVSNTALIAGVAAGESAHTTLVSGIAGLLAGAFSMALGEYSSVTTSNEQIDSEAHVERRALRRHPSAERAELVDMLVDMGMSKKTAETATDEIHRDENRAVNFHLVQEIGLDPSEKPSPRLAAFASFFMFAIGAVVPLIPYLLGYGFLALGLACGGVGLLIAGGLTARYTRKPVWWAAGRQLLFGGVAVAATYLLGLLVAAAM</sequence>
<reference evidence="7" key="4">
    <citation type="submission" date="2022-04" db="EMBL/GenBank/DDBJ databases">
        <authorList>
            <person name="Komine T."/>
            <person name="Fukano H."/>
            <person name="Wada S."/>
        </authorList>
    </citation>
    <scope>NUCLEOTIDE SEQUENCE</scope>
    <source>
        <strain evidence="7">NJB18185</strain>
    </source>
</reference>
<dbReference type="EMBL" id="BFCH01000027">
    <property type="protein sequence ID" value="GBG40109.1"/>
    <property type="molecule type" value="Genomic_DNA"/>
</dbReference>
<keyword evidence="4 5" id="KW-0472">Membrane</keyword>
<comment type="caution">
    <text evidence="7">The sequence shown here is derived from an EMBL/GenBank/DDBJ whole genome shotgun (WGS) entry which is preliminary data.</text>
</comment>
<evidence type="ECO:0000313" key="9">
    <source>
        <dbReference type="Proteomes" id="UP001139505"/>
    </source>
</evidence>
<feature type="transmembrane region" description="Helical" evidence="5">
    <location>
        <begin position="182"/>
        <end position="207"/>
    </location>
</feature>
<dbReference type="PANTHER" id="PTHR31851">
    <property type="entry name" value="FE(2+)/MN(2+) TRANSPORTER PCL1"/>
    <property type="match status" value="1"/>
</dbReference>
<proteinExistence type="predicted"/>
<keyword evidence="3 5" id="KW-1133">Transmembrane helix</keyword>
<evidence type="ECO:0000256" key="3">
    <source>
        <dbReference type="ARBA" id="ARBA00022989"/>
    </source>
</evidence>
<evidence type="ECO:0000256" key="5">
    <source>
        <dbReference type="SAM" id="Phobius"/>
    </source>
</evidence>